<evidence type="ECO:0000256" key="1">
    <source>
        <dbReference type="ARBA" id="ARBA00010641"/>
    </source>
</evidence>
<dbReference type="Gene3D" id="3.10.450.50">
    <property type="match status" value="1"/>
</dbReference>
<dbReference type="InterPro" id="IPR036388">
    <property type="entry name" value="WH-like_DNA-bd_sf"/>
</dbReference>
<keyword evidence="5" id="KW-0238">DNA-binding</keyword>
<evidence type="ECO:0000256" key="6">
    <source>
        <dbReference type="ARBA" id="ARBA00023163"/>
    </source>
</evidence>
<gene>
    <name evidence="10" type="ORF">CKJ54_08960</name>
</gene>
<dbReference type="InterPro" id="IPR013324">
    <property type="entry name" value="RNA_pol_sigma_r3/r4-like"/>
</dbReference>
<evidence type="ECO:0000313" key="11">
    <source>
        <dbReference type="Proteomes" id="UP000216246"/>
    </source>
</evidence>
<dbReference type="NCBIfam" id="TIGR02937">
    <property type="entry name" value="sigma70-ECF"/>
    <property type="match status" value="1"/>
</dbReference>
<dbReference type="InterPro" id="IPR014303">
    <property type="entry name" value="RNA_pol_sigma-70_ECF"/>
</dbReference>
<dbReference type="InterPro" id="IPR013325">
    <property type="entry name" value="RNA_pol_sigma_r2"/>
</dbReference>
<dbReference type="InterPro" id="IPR032710">
    <property type="entry name" value="NTF2-like_dom_sf"/>
</dbReference>
<sequence>MTDLVEDFEAQRPRLFWLAYRLLGSASEAEDAVQDAYLRLHGADSALIESLPAWLTKAVTNLCLNRLTSARARREVYPGPWLPEPVLTDDRALGPQEIAEQRESVSIVLLSLMEQLKPNERAAFVLREAFAYSHLEIAEILETSEANARQLYRRARQRLVEPRQPVHRPDRAQWRSLVDRFFTAATAGDVAGLVEILTADVTSTGDGGGKVAAARRVVSGRDRMAQYVARVFTRNMGQIRLRLDVAEVNGGPAMLAFDGDTLAGVLYFEITGERIAALRIVANPDKLRFLAEQLSHPAGLPGS</sequence>
<evidence type="ECO:0000259" key="7">
    <source>
        <dbReference type="Pfam" id="PF04542"/>
    </source>
</evidence>
<evidence type="ECO:0000256" key="4">
    <source>
        <dbReference type="ARBA" id="ARBA00023082"/>
    </source>
</evidence>
<dbReference type="EMBL" id="CP023147">
    <property type="protein sequence ID" value="ASW89991.1"/>
    <property type="molecule type" value="Genomic_DNA"/>
</dbReference>
<protein>
    <submittedName>
        <fullName evidence="10">RNA polymerase subunit sigma-24</fullName>
    </submittedName>
</protein>
<dbReference type="SUPFAM" id="SSF88659">
    <property type="entry name" value="Sigma3 and sigma4 domains of RNA polymerase sigma factors"/>
    <property type="match status" value="1"/>
</dbReference>
<proteinExistence type="inferred from homology"/>
<evidence type="ECO:0000256" key="5">
    <source>
        <dbReference type="ARBA" id="ARBA00023125"/>
    </source>
</evidence>
<dbReference type="RefSeq" id="WP_095576925.1">
    <property type="nucleotide sequence ID" value="NZ_CP023147.1"/>
</dbReference>
<keyword evidence="6" id="KW-0804">Transcription</keyword>
<name>A0AAC9VUB8_9MYCO</name>
<dbReference type="AlphaFoldDB" id="A0AAC9VUB8"/>
<dbReference type="Gene3D" id="1.10.1740.10">
    <property type="match status" value="1"/>
</dbReference>
<evidence type="ECO:0000259" key="9">
    <source>
        <dbReference type="Pfam" id="PF12680"/>
    </source>
</evidence>
<dbReference type="Pfam" id="PF12680">
    <property type="entry name" value="SnoaL_2"/>
    <property type="match status" value="1"/>
</dbReference>
<comment type="subunit">
    <text evidence="2">Interacts transiently with the RNA polymerase catalytic core formed by RpoA, RpoB, RpoC and RpoZ (2 alpha, 1 beta, 1 beta' and 1 omega subunit) to form the RNA polymerase holoenzyme that can initiate transcription.</text>
</comment>
<dbReference type="CDD" id="cd06171">
    <property type="entry name" value="Sigma70_r4"/>
    <property type="match status" value="1"/>
</dbReference>
<dbReference type="NCBIfam" id="TIGR02957">
    <property type="entry name" value="SigX4"/>
    <property type="match status" value="1"/>
</dbReference>
<dbReference type="PANTHER" id="PTHR30173:SF36">
    <property type="entry name" value="ECF RNA POLYMERASE SIGMA FACTOR SIGJ"/>
    <property type="match status" value="1"/>
</dbReference>
<dbReference type="NCBIfam" id="NF007214">
    <property type="entry name" value="PRK09636.1"/>
    <property type="match status" value="1"/>
</dbReference>
<dbReference type="GO" id="GO:0016987">
    <property type="term" value="F:sigma factor activity"/>
    <property type="evidence" value="ECO:0007669"/>
    <property type="project" value="UniProtKB-KW"/>
</dbReference>
<keyword evidence="3" id="KW-0805">Transcription regulation</keyword>
<dbReference type="InterPro" id="IPR007627">
    <property type="entry name" value="RNA_pol_sigma70_r2"/>
</dbReference>
<feature type="domain" description="SnoaL-like" evidence="9">
    <location>
        <begin position="178"/>
        <end position="261"/>
    </location>
</feature>
<dbReference type="GO" id="GO:0003677">
    <property type="term" value="F:DNA binding"/>
    <property type="evidence" value="ECO:0007669"/>
    <property type="project" value="UniProtKB-KW"/>
</dbReference>
<feature type="domain" description="RNA polymerase sigma-70 region 2" evidence="7">
    <location>
        <begin position="9"/>
        <end position="71"/>
    </location>
</feature>
<evidence type="ECO:0000256" key="2">
    <source>
        <dbReference type="ARBA" id="ARBA00011344"/>
    </source>
</evidence>
<evidence type="ECO:0000313" key="10">
    <source>
        <dbReference type="EMBL" id="ASW89991.1"/>
    </source>
</evidence>
<evidence type="ECO:0000256" key="3">
    <source>
        <dbReference type="ARBA" id="ARBA00023015"/>
    </source>
</evidence>
<accession>A0AAC9VUB8</accession>
<reference evidence="10 11" key="1">
    <citation type="submission" date="2017-08" db="EMBL/GenBank/DDBJ databases">
        <title>Phylogentic analysis of Mycobacterium avium complex whole genomes.</title>
        <authorList>
            <person name="Caverly L.J."/>
            <person name="Spilker T."/>
            <person name="LiPuma J."/>
        </authorList>
    </citation>
    <scope>NUCLEOTIDE SEQUENCE [LARGE SCALE GENOMIC DNA]</scope>
    <source>
        <strain evidence="10 11">FLAC0026</strain>
    </source>
</reference>
<dbReference type="KEGG" id="mmal:CKJ54_08960"/>
<dbReference type="SUPFAM" id="SSF88946">
    <property type="entry name" value="Sigma2 domain of RNA polymerase sigma factors"/>
    <property type="match status" value="1"/>
</dbReference>
<dbReference type="PANTHER" id="PTHR30173">
    <property type="entry name" value="SIGMA 19 FACTOR"/>
    <property type="match status" value="1"/>
</dbReference>
<dbReference type="Proteomes" id="UP000216246">
    <property type="component" value="Chromosome"/>
</dbReference>
<comment type="similarity">
    <text evidence="1">Belongs to the sigma-70 factor family. ECF subfamily.</text>
</comment>
<dbReference type="Pfam" id="PF04542">
    <property type="entry name" value="Sigma70_r2"/>
    <property type="match status" value="1"/>
</dbReference>
<dbReference type="GO" id="GO:0006352">
    <property type="term" value="P:DNA-templated transcription initiation"/>
    <property type="evidence" value="ECO:0007669"/>
    <property type="project" value="InterPro"/>
</dbReference>
<dbReference type="SUPFAM" id="SSF54427">
    <property type="entry name" value="NTF2-like"/>
    <property type="match status" value="1"/>
</dbReference>
<feature type="domain" description="RNA polymerase sigma factor 70 region 4 type 2" evidence="8">
    <location>
        <begin position="109"/>
        <end position="159"/>
    </location>
</feature>
<dbReference type="Gene3D" id="1.10.10.10">
    <property type="entry name" value="Winged helix-like DNA-binding domain superfamily/Winged helix DNA-binding domain"/>
    <property type="match status" value="1"/>
</dbReference>
<dbReference type="InterPro" id="IPR013249">
    <property type="entry name" value="RNA_pol_sigma70_r4_t2"/>
</dbReference>
<evidence type="ECO:0000259" key="8">
    <source>
        <dbReference type="Pfam" id="PF08281"/>
    </source>
</evidence>
<organism evidence="10 11">
    <name type="scientific">Mycobacterium marseillense</name>
    <dbReference type="NCBI Taxonomy" id="701042"/>
    <lineage>
        <taxon>Bacteria</taxon>
        <taxon>Bacillati</taxon>
        <taxon>Actinomycetota</taxon>
        <taxon>Actinomycetes</taxon>
        <taxon>Mycobacteriales</taxon>
        <taxon>Mycobacteriaceae</taxon>
        <taxon>Mycobacterium</taxon>
        <taxon>Mycobacterium avium complex (MAC)</taxon>
    </lineage>
</organism>
<dbReference type="InterPro" id="IPR037401">
    <property type="entry name" value="SnoaL-like"/>
</dbReference>
<dbReference type="Pfam" id="PF08281">
    <property type="entry name" value="Sigma70_r4_2"/>
    <property type="match status" value="1"/>
</dbReference>
<dbReference type="InterPro" id="IPR052704">
    <property type="entry name" value="ECF_Sigma-70_Domain"/>
</dbReference>
<dbReference type="InterPro" id="IPR014284">
    <property type="entry name" value="RNA_pol_sigma-70_dom"/>
</dbReference>
<keyword evidence="4" id="KW-0731">Sigma factor</keyword>